<evidence type="ECO:0000313" key="4">
    <source>
        <dbReference type="EMBL" id="GLK75937.1"/>
    </source>
</evidence>
<dbReference type="Proteomes" id="UP001143364">
    <property type="component" value="Unassembled WGS sequence"/>
</dbReference>
<organism evidence="4 5">
    <name type="scientific">Methylopila jiangsuensis</name>
    <dbReference type="NCBI Taxonomy" id="586230"/>
    <lineage>
        <taxon>Bacteria</taxon>
        <taxon>Pseudomonadati</taxon>
        <taxon>Pseudomonadota</taxon>
        <taxon>Alphaproteobacteria</taxon>
        <taxon>Hyphomicrobiales</taxon>
        <taxon>Methylopilaceae</taxon>
        <taxon>Methylopila</taxon>
    </lineage>
</organism>
<dbReference type="Pfam" id="PF00753">
    <property type="entry name" value="Lactamase_B"/>
    <property type="match status" value="1"/>
</dbReference>
<dbReference type="InterPro" id="IPR030829">
    <property type="entry name" value="SoxH-rel_PQQ_2"/>
</dbReference>
<keyword evidence="2" id="KW-0732">Signal</keyword>
<feature type="domain" description="Metallo-beta-lactamase" evidence="3">
    <location>
        <begin position="67"/>
        <end position="252"/>
    </location>
</feature>
<protein>
    <submittedName>
        <fullName evidence="4">MBL fold metallo-hydrolase</fullName>
    </submittedName>
</protein>
<evidence type="ECO:0000256" key="1">
    <source>
        <dbReference type="ARBA" id="ARBA00005250"/>
    </source>
</evidence>
<accession>A0A9W6JF88</accession>
<keyword evidence="5" id="KW-1185">Reference proteome</keyword>
<dbReference type="CDD" id="cd16282">
    <property type="entry name" value="metallo-hydrolase-like_MBL-fold"/>
    <property type="match status" value="1"/>
</dbReference>
<dbReference type="InterPro" id="IPR050855">
    <property type="entry name" value="NDM-1-like"/>
</dbReference>
<dbReference type="InterPro" id="IPR036866">
    <property type="entry name" value="RibonucZ/Hydroxyglut_hydro"/>
</dbReference>
<comment type="similarity">
    <text evidence="1">Belongs to the metallo-beta-lactamase superfamily. Class-B beta-lactamase family.</text>
</comment>
<evidence type="ECO:0000313" key="5">
    <source>
        <dbReference type="Proteomes" id="UP001143364"/>
    </source>
</evidence>
<feature type="signal peptide" evidence="2">
    <location>
        <begin position="1"/>
        <end position="33"/>
    </location>
</feature>
<dbReference type="NCBIfam" id="TIGR04559">
    <property type="entry name" value="SoxH_rel_PQQ_2"/>
    <property type="match status" value="1"/>
</dbReference>
<sequence>MMARPFRFPRVAVRVLAAAGLLAAVAPSAPALAETPVEPLPVTEIAPGVFVHQAPYQLITPANDGAISNMGFIVGDEAVAVIDTGNTPLAGRRLLAAVRARTQLPVRYVINTHMHPDHTLGNAAFRDEKPRFVGHAKLPRALAARAASYVDAAKRDLGPELAPTRDDVILPDTTTPDRLTLDLGGRPLELEAEPTAHTDNDLTVFDPKTGTWFLGDLLFIGHLPSIDGSLEGWVKVMARARGRAVARVVPGHGPASAPWPQALEPQQRYFDRLRADVAALVAKGASLREASEKAGLSERDGWALFDEFNARNAIAAFTEEEWR</sequence>
<evidence type="ECO:0000259" key="3">
    <source>
        <dbReference type="SMART" id="SM00849"/>
    </source>
</evidence>
<dbReference type="PANTHER" id="PTHR42951">
    <property type="entry name" value="METALLO-BETA-LACTAMASE DOMAIN-CONTAINING"/>
    <property type="match status" value="1"/>
</dbReference>
<dbReference type="PANTHER" id="PTHR42951:SF4">
    <property type="entry name" value="ACYL-COENZYME A THIOESTERASE MBLAC2"/>
    <property type="match status" value="1"/>
</dbReference>
<evidence type="ECO:0000256" key="2">
    <source>
        <dbReference type="SAM" id="SignalP"/>
    </source>
</evidence>
<dbReference type="SUPFAM" id="SSF56281">
    <property type="entry name" value="Metallo-hydrolase/oxidoreductase"/>
    <property type="match status" value="1"/>
</dbReference>
<dbReference type="RefSeq" id="WP_428981316.1">
    <property type="nucleotide sequence ID" value="NZ_BSFK01000005.1"/>
</dbReference>
<dbReference type="GO" id="GO:0017001">
    <property type="term" value="P:antibiotic catabolic process"/>
    <property type="evidence" value="ECO:0007669"/>
    <property type="project" value="UniProtKB-ARBA"/>
</dbReference>
<name>A0A9W6JF88_9HYPH</name>
<dbReference type="SMART" id="SM00849">
    <property type="entry name" value="Lactamase_B"/>
    <property type="match status" value="1"/>
</dbReference>
<reference evidence="4" key="2">
    <citation type="submission" date="2023-01" db="EMBL/GenBank/DDBJ databases">
        <authorList>
            <person name="Sun Q."/>
            <person name="Evtushenko L."/>
        </authorList>
    </citation>
    <scope>NUCLEOTIDE SEQUENCE</scope>
    <source>
        <strain evidence="4">VKM B-2555</strain>
    </source>
</reference>
<dbReference type="AlphaFoldDB" id="A0A9W6JF88"/>
<comment type="caution">
    <text evidence="4">The sequence shown here is derived from an EMBL/GenBank/DDBJ whole genome shotgun (WGS) entry which is preliminary data.</text>
</comment>
<feature type="chain" id="PRO_5040844859" evidence="2">
    <location>
        <begin position="34"/>
        <end position="323"/>
    </location>
</feature>
<proteinExistence type="inferred from homology"/>
<dbReference type="InterPro" id="IPR001279">
    <property type="entry name" value="Metallo-B-lactamas"/>
</dbReference>
<dbReference type="EMBL" id="BSFK01000005">
    <property type="protein sequence ID" value="GLK75937.1"/>
    <property type="molecule type" value="Genomic_DNA"/>
</dbReference>
<reference evidence="4" key="1">
    <citation type="journal article" date="2014" name="Int. J. Syst. Evol. Microbiol.">
        <title>Complete genome sequence of Corynebacterium casei LMG S-19264T (=DSM 44701T), isolated from a smear-ripened cheese.</title>
        <authorList>
            <consortium name="US DOE Joint Genome Institute (JGI-PGF)"/>
            <person name="Walter F."/>
            <person name="Albersmeier A."/>
            <person name="Kalinowski J."/>
            <person name="Ruckert C."/>
        </authorList>
    </citation>
    <scope>NUCLEOTIDE SEQUENCE</scope>
    <source>
        <strain evidence="4">VKM B-2555</strain>
    </source>
</reference>
<gene>
    <name evidence="4" type="ORF">GCM10008171_11910</name>
</gene>
<dbReference type="Gene3D" id="3.60.15.10">
    <property type="entry name" value="Ribonuclease Z/Hydroxyacylglutathione hydrolase-like"/>
    <property type="match status" value="1"/>
</dbReference>